<evidence type="ECO:0000259" key="2">
    <source>
        <dbReference type="PROSITE" id="PS50181"/>
    </source>
</evidence>
<evidence type="ECO:0000313" key="3">
    <source>
        <dbReference type="EMBL" id="KAF0914761.1"/>
    </source>
</evidence>
<evidence type="ECO:0000313" key="4">
    <source>
        <dbReference type="Proteomes" id="UP000479710"/>
    </source>
</evidence>
<proteinExistence type="predicted"/>
<keyword evidence="4" id="KW-1185">Reference proteome</keyword>
<accession>A0A6G1DQU6</accession>
<evidence type="ECO:0000256" key="1">
    <source>
        <dbReference type="SAM" id="MobiDB-lite"/>
    </source>
</evidence>
<feature type="domain" description="F-box" evidence="2">
    <location>
        <begin position="28"/>
        <end position="76"/>
    </location>
</feature>
<dbReference type="InterPro" id="IPR036047">
    <property type="entry name" value="F-box-like_dom_sf"/>
</dbReference>
<dbReference type="PROSITE" id="PS50181">
    <property type="entry name" value="FBOX"/>
    <property type="match status" value="1"/>
</dbReference>
<dbReference type="InterPro" id="IPR001810">
    <property type="entry name" value="F-box_dom"/>
</dbReference>
<dbReference type="AlphaFoldDB" id="A0A6G1DQU6"/>
<gene>
    <name evidence="3" type="ORF">E2562_031370</name>
</gene>
<dbReference type="OrthoDB" id="657247at2759"/>
<feature type="region of interest" description="Disordered" evidence="1">
    <location>
        <begin position="1"/>
        <end position="29"/>
    </location>
</feature>
<dbReference type="SUPFAM" id="SSF81383">
    <property type="entry name" value="F-box domain"/>
    <property type="match status" value="1"/>
</dbReference>
<dbReference type="PANTHER" id="PTHR33207">
    <property type="entry name" value="F-BOX DOMAIN CONTAINING PROTEIN-RELATED"/>
    <property type="match status" value="1"/>
</dbReference>
<dbReference type="EMBL" id="SPHZ02000006">
    <property type="protein sequence ID" value="KAF0914761.1"/>
    <property type="molecule type" value="Genomic_DNA"/>
</dbReference>
<reference evidence="3 4" key="1">
    <citation type="submission" date="2019-11" db="EMBL/GenBank/DDBJ databases">
        <title>Whole genome sequence of Oryza granulata.</title>
        <authorList>
            <person name="Li W."/>
        </authorList>
    </citation>
    <scope>NUCLEOTIDE SEQUENCE [LARGE SCALE GENOMIC DNA]</scope>
    <source>
        <strain evidence="4">cv. Menghai</strain>
        <tissue evidence="3">Leaf</tissue>
    </source>
</reference>
<dbReference type="Proteomes" id="UP000479710">
    <property type="component" value="Unassembled WGS sequence"/>
</dbReference>
<organism evidence="3 4">
    <name type="scientific">Oryza meyeriana var. granulata</name>
    <dbReference type="NCBI Taxonomy" id="110450"/>
    <lineage>
        <taxon>Eukaryota</taxon>
        <taxon>Viridiplantae</taxon>
        <taxon>Streptophyta</taxon>
        <taxon>Embryophyta</taxon>
        <taxon>Tracheophyta</taxon>
        <taxon>Spermatophyta</taxon>
        <taxon>Magnoliopsida</taxon>
        <taxon>Liliopsida</taxon>
        <taxon>Poales</taxon>
        <taxon>Poaceae</taxon>
        <taxon>BOP clade</taxon>
        <taxon>Oryzoideae</taxon>
        <taxon>Oryzeae</taxon>
        <taxon>Oryzinae</taxon>
        <taxon>Oryza</taxon>
        <taxon>Oryza meyeriana</taxon>
    </lineage>
</organism>
<dbReference type="Gene3D" id="1.20.1280.50">
    <property type="match status" value="1"/>
</dbReference>
<name>A0A6G1DQU6_9ORYZ</name>
<comment type="caution">
    <text evidence="3">The sequence shown here is derived from an EMBL/GenBank/DDBJ whole genome shotgun (WGS) entry which is preliminary data.</text>
</comment>
<dbReference type="Pfam" id="PF00646">
    <property type="entry name" value="F-box"/>
    <property type="match status" value="1"/>
</dbReference>
<sequence length="463" mass="52721">MAPKEKDCSNKSTKATVRTTKKSPASPTTTLRDLPDKLLELILLHLAASPLWLVRAAATCKRWRRIVTNINFLCRIDRPQHRQVAGHYQYHRRSPSHPDDRSLTFVPSSSPAATHGVDARHFSLEFLPGGCSSWELVDSSSSILLLTKRNRSTRLTRRRRFFPDLVVCEPVTRRYQLIPRMEDTKYQRCLGVFLQVYNTSSIDMWGRTCSSMSRYRVICVAYREYSGVSDEIGTALAYVFDPNWSYRWNRRTHHPSWYIAKPRWATDKRSIHLRDTDSACFLGRATGAVFWAVRDDNTLLVLDEWTTEYEVIRLPDRIRGSSELQVVVDGDDNGKLRVVCLEGDVLRVFATWQRGNGDWVLQNSLRLAAATAGIAGYKEGCFRSGAMRVVTASAGCVVLKPEEETTWMFSVDLETMEVARCRNVGVAAYPCELPWLPTLRACVTRCERRGQGRCSHICICDNA</sequence>
<protein>
    <recommendedName>
        <fullName evidence="2">F-box domain-containing protein</fullName>
    </recommendedName>
</protein>